<feature type="transmembrane region" description="Helical" evidence="6">
    <location>
        <begin position="147"/>
        <end position="166"/>
    </location>
</feature>
<evidence type="ECO:0000256" key="4">
    <source>
        <dbReference type="ARBA" id="ARBA00022989"/>
    </source>
</evidence>
<evidence type="ECO:0000256" key="1">
    <source>
        <dbReference type="ARBA" id="ARBA00004651"/>
    </source>
</evidence>
<dbReference type="Pfam" id="PF02690">
    <property type="entry name" value="Na_Pi_cotrans"/>
    <property type="match status" value="2"/>
</dbReference>
<dbReference type="RefSeq" id="WP_378054267.1">
    <property type="nucleotide sequence ID" value="NZ_JBHMDN010000079.1"/>
</dbReference>
<dbReference type="EMBL" id="JBHTAI010000006">
    <property type="protein sequence ID" value="MFC7149243.1"/>
    <property type="molecule type" value="Genomic_DNA"/>
</dbReference>
<dbReference type="PANTHER" id="PTHR10010:SF46">
    <property type="entry name" value="SODIUM-DEPENDENT PHOSPHATE TRANSPORT PROTEIN 2B"/>
    <property type="match status" value="1"/>
</dbReference>
<keyword evidence="5 6" id="KW-0472">Membrane</keyword>
<evidence type="ECO:0000313" key="7">
    <source>
        <dbReference type="EMBL" id="MFC7149243.1"/>
    </source>
</evidence>
<gene>
    <name evidence="7" type="ORF">ACFQMJ_11965</name>
</gene>
<feature type="transmembrane region" description="Helical" evidence="6">
    <location>
        <begin position="49"/>
        <end position="74"/>
    </location>
</feature>
<reference evidence="8" key="1">
    <citation type="journal article" date="2019" name="Int. J. Syst. Evol. Microbiol.">
        <title>The Global Catalogue of Microorganisms (GCM) 10K type strain sequencing project: providing services to taxonomists for standard genome sequencing and annotation.</title>
        <authorList>
            <consortium name="The Broad Institute Genomics Platform"/>
            <consortium name="The Broad Institute Genome Sequencing Center for Infectious Disease"/>
            <person name="Wu L."/>
            <person name="Ma J."/>
        </authorList>
    </citation>
    <scope>NUCLEOTIDE SEQUENCE [LARGE SCALE GENOMIC DNA]</scope>
    <source>
        <strain evidence="8">KCTC 12907</strain>
    </source>
</reference>
<evidence type="ECO:0000256" key="6">
    <source>
        <dbReference type="SAM" id="Phobius"/>
    </source>
</evidence>
<evidence type="ECO:0000256" key="3">
    <source>
        <dbReference type="ARBA" id="ARBA00022692"/>
    </source>
</evidence>
<keyword evidence="3 6" id="KW-0812">Transmembrane</keyword>
<comment type="caution">
    <text evidence="7">The sequence shown here is derived from an EMBL/GenBank/DDBJ whole genome shotgun (WGS) entry which is preliminary data.</text>
</comment>
<dbReference type="Proteomes" id="UP001596378">
    <property type="component" value="Unassembled WGS sequence"/>
</dbReference>
<evidence type="ECO:0000256" key="2">
    <source>
        <dbReference type="ARBA" id="ARBA00022475"/>
    </source>
</evidence>
<dbReference type="NCBIfam" id="NF037997">
    <property type="entry name" value="Na_Pi_symport"/>
    <property type="match status" value="1"/>
</dbReference>
<evidence type="ECO:0000313" key="8">
    <source>
        <dbReference type="Proteomes" id="UP001596378"/>
    </source>
</evidence>
<dbReference type="InterPro" id="IPR003841">
    <property type="entry name" value="Na/Pi_transpt"/>
</dbReference>
<feature type="transmembrane region" description="Helical" evidence="6">
    <location>
        <begin position="295"/>
        <end position="315"/>
    </location>
</feature>
<dbReference type="PANTHER" id="PTHR10010">
    <property type="entry name" value="SOLUTE CARRIER FAMILY 34 SODIUM PHOSPHATE , MEMBER 2-RELATED"/>
    <property type="match status" value="1"/>
</dbReference>
<feature type="transmembrane region" description="Helical" evidence="6">
    <location>
        <begin position="226"/>
        <end position="247"/>
    </location>
</feature>
<feature type="transmembrane region" description="Helical" evidence="6">
    <location>
        <begin position="109"/>
        <end position="127"/>
    </location>
</feature>
<keyword evidence="2" id="KW-1003">Cell membrane</keyword>
<evidence type="ECO:0000256" key="5">
    <source>
        <dbReference type="ARBA" id="ARBA00023136"/>
    </source>
</evidence>
<comment type="subcellular location">
    <subcellularLocation>
        <location evidence="1">Cell membrane</location>
        <topology evidence="1">Multi-pass membrane protein</topology>
    </subcellularLocation>
</comment>
<proteinExistence type="predicted"/>
<sequence length="326" mass="33816">MFAELIVPSLLGFALLLSGMKVMEASLERWAGHRLVSWVSKSTSTPLRGFAVGTAASALLQSSTAVTVLTIGFVNAGWLTFSRSFGIILGTNVGTCFTTELMSLQLHKYGIYFLAFGTAGWLVSFAVNEMRDAAAAPRRIVSLRYVSVAASGFGLLLVGFKLLQSIGPALRENGYFETMMRHTYDNLMWGVLGGAAITALVHSSSAVIAMCMGLAAAGAISPEAGIAIVLGANVGTCFTGLVASLGGGAGGRFVALAQLALNVGGAALFYPLIGALHGAAAWIAPGDPSAQIAHAQTIFNVLCSMIALPFAYIPFRRRGASDPTSA</sequence>
<protein>
    <submittedName>
        <fullName evidence="7">Na/Pi cotransporter family protein</fullName>
    </submittedName>
</protein>
<organism evidence="7 8">
    <name type="scientific">Cohnella cellulosilytica</name>
    <dbReference type="NCBI Taxonomy" id="986710"/>
    <lineage>
        <taxon>Bacteria</taxon>
        <taxon>Bacillati</taxon>
        <taxon>Bacillota</taxon>
        <taxon>Bacilli</taxon>
        <taxon>Bacillales</taxon>
        <taxon>Paenibacillaceae</taxon>
        <taxon>Cohnella</taxon>
    </lineage>
</organism>
<feature type="transmembrane region" description="Helical" evidence="6">
    <location>
        <begin position="259"/>
        <end position="283"/>
    </location>
</feature>
<keyword evidence="4 6" id="KW-1133">Transmembrane helix</keyword>
<feature type="transmembrane region" description="Helical" evidence="6">
    <location>
        <begin position="187"/>
        <end position="220"/>
    </location>
</feature>
<accession>A0ABW2F7S7</accession>
<name>A0ABW2F7S7_9BACL</name>
<keyword evidence="8" id="KW-1185">Reference proteome</keyword>